<dbReference type="InterPro" id="IPR003892">
    <property type="entry name" value="CUE"/>
</dbReference>
<feature type="transmembrane region" description="Helical" evidence="9">
    <location>
        <begin position="20"/>
        <end position="42"/>
    </location>
</feature>
<dbReference type="PANTHER" id="PTHR15486:SF96">
    <property type="entry name" value="LIPID DROPLET-REGULATING VLDL ASSEMBLY FACTOR AUP1"/>
    <property type="match status" value="1"/>
</dbReference>
<organism evidence="11 12">
    <name type="scientific">Astyanax mexicanus</name>
    <name type="common">Blind cave fish</name>
    <name type="synonym">Astyanax fasciatus mexicanus</name>
    <dbReference type="NCBI Taxonomy" id="7994"/>
    <lineage>
        <taxon>Eukaryota</taxon>
        <taxon>Metazoa</taxon>
        <taxon>Chordata</taxon>
        <taxon>Craniata</taxon>
        <taxon>Vertebrata</taxon>
        <taxon>Euteleostomi</taxon>
        <taxon>Actinopterygii</taxon>
        <taxon>Neopterygii</taxon>
        <taxon>Teleostei</taxon>
        <taxon>Ostariophysi</taxon>
        <taxon>Characiformes</taxon>
        <taxon>Characoidei</taxon>
        <taxon>Acestrorhamphidae</taxon>
        <taxon>Acestrorhamphinae</taxon>
        <taxon>Astyanax</taxon>
    </lineage>
</organism>
<keyword evidence="9" id="KW-1133">Transmembrane helix</keyword>
<reference evidence="11" key="3">
    <citation type="submission" date="2025-08" db="UniProtKB">
        <authorList>
            <consortium name="Ensembl"/>
        </authorList>
    </citation>
    <scope>IDENTIFICATION</scope>
</reference>
<dbReference type="CDD" id="cd14420">
    <property type="entry name" value="CUE_AUP1"/>
    <property type="match status" value="1"/>
</dbReference>
<reference evidence="11" key="4">
    <citation type="submission" date="2025-09" db="UniProtKB">
        <authorList>
            <consortium name="Ensembl"/>
        </authorList>
    </citation>
    <scope>IDENTIFICATION</scope>
</reference>
<keyword evidence="4" id="KW-0256">Endoplasmic reticulum</keyword>
<name>A0A3B1KE08_ASTMX</name>
<evidence type="ECO:0000256" key="9">
    <source>
        <dbReference type="SAM" id="Phobius"/>
    </source>
</evidence>
<dbReference type="GO" id="GO:0043130">
    <property type="term" value="F:ubiquitin binding"/>
    <property type="evidence" value="ECO:0007669"/>
    <property type="project" value="InterPro"/>
</dbReference>
<evidence type="ECO:0000259" key="10">
    <source>
        <dbReference type="PROSITE" id="PS51140"/>
    </source>
</evidence>
<comment type="subcellular location">
    <subcellularLocation>
        <location evidence="1">Endoplasmic reticulum membrane</location>
        <topology evidence="1">Peripheral membrane protein</topology>
    </subcellularLocation>
    <subcellularLocation>
        <location evidence="2">Lipid droplet</location>
    </subcellularLocation>
</comment>
<dbReference type="InterPro" id="IPR048056">
    <property type="entry name" value="AUP1_CUE"/>
</dbReference>
<evidence type="ECO:0000313" key="11">
    <source>
        <dbReference type="Ensembl" id="ENSAMXP00000052136.1"/>
    </source>
</evidence>
<evidence type="ECO:0000256" key="6">
    <source>
        <dbReference type="ARBA" id="ARBA00035634"/>
    </source>
</evidence>
<evidence type="ECO:0000256" key="7">
    <source>
        <dbReference type="ARBA" id="ARBA00035685"/>
    </source>
</evidence>
<evidence type="ECO:0000256" key="2">
    <source>
        <dbReference type="ARBA" id="ARBA00004502"/>
    </source>
</evidence>
<dbReference type="SMART" id="SM00546">
    <property type="entry name" value="CUE"/>
    <property type="match status" value="1"/>
</dbReference>
<dbReference type="Ensembl" id="ENSAMXT00000045428.1">
    <property type="protein sequence ID" value="ENSAMXP00000052136.1"/>
    <property type="gene ID" value="ENSAMXG00000029407.1"/>
</dbReference>
<dbReference type="GO" id="GO:0036503">
    <property type="term" value="P:ERAD pathway"/>
    <property type="evidence" value="ECO:0007669"/>
    <property type="project" value="InterPro"/>
</dbReference>
<accession>A0A3B1KE08</accession>
<dbReference type="Proteomes" id="UP000018467">
    <property type="component" value="Unassembled WGS sequence"/>
</dbReference>
<feature type="domain" description="CUE" evidence="10">
    <location>
        <begin position="302"/>
        <end position="344"/>
    </location>
</feature>
<evidence type="ECO:0000256" key="4">
    <source>
        <dbReference type="ARBA" id="ARBA00022824"/>
    </source>
</evidence>
<keyword evidence="3" id="KW-0551">Lipid droplet</keyword>
<evidence type="ECO:0000256" key="3">
    <source>
        <dbReference type="ARBA" id="ARBA00022677"/>
    </source>
</evidence>
<reference evidence="12" key="2">
    <citation type="journal article" date="2014" name="Nat. Commun.">
        <title>The cavefish genome reveals candidate genes for eye loss.</title>
        <authorList>
            <person name="McGaugh S.E."/>
            <person name="Gross J.B."/>
            <person name="Aken B."/>
            <person name="Blin M."/>
            <person name="Borowsky R."/>
            <person name="Chalopin D."/>
            <person name="Hinaux H."/>
            <person name="Jeffery W.R."/>
            <person name="Keene A."/>
            <person name="Ma L."/>
            <person name="Minx P."/>
            <person name="Murphy D."/>
            <person name="O'Quin K.E."/>
            <person name="Retaux S."/>
            <person name="Rohner N."/>
            <person name="Searle S.M."/>
            <person name="Stahl B.A."/>
            <person name="Tabin C."/>
            <person name="Volff J.N."/>
            <person name="Yoshizawa M."/>
            <person name="Warren W.C."/>
        </authorList>
    </citation>
    <scope>NUCLEOTIDE SEQUENCE [LARGE SCALE GENOMIC DNA]</scope>
    <source>
        <strain evidence="12">female</strain>
    </source>
</reference>
<comment type="similarity">
    <text evidence="6">Belongs to the AUP1 family.</text>
</comment>
<dbReference type="GeneTree" id="ENSGT00390000016110"/>
<keyword evidence="5 9" id="KW-0472">Membrane</keyword>
<evidence type="ECO:0000313" key="12">
    <source>
        <dbReference type="Proteomes" id="UP000018467"/>
    </source>
</evidence>
<keyword evidence="9" id="KW-0812">Transmembrane</keyword>
<dbReference type="GO" id="GO:0005789">
    <property type="term" value="C:endoplasmic reticulum membrane"/>
    <property type="evidence" value="ECO:0007669"/>
    <property type="project" value="UniProtKB-SubCell"/>
</dbReference>
<dbReference type="Bgee" id="ENSAMXG00000029407">
    <property type="expression patterns" value="Expressed in head kidney and 14 other cell types or tissues"/>
</dbReference>
<proteinExistence type="inferred from homology"/>
<reference evidence="12" key="1">
    <citation type="submission" date="2013-03" db="EMBL/GenBank/DDBJ databases">
        <authorList>
            <person name="Jeffery W."/>
            <person name="Warren W."/>
            <person name="Wilson R.K."/>
        </authorList>
    </citation>
    <scope>NUCLEOTIDE SEQUENCE</scope>
    <source>
        <strain evidence="12">female</strain>
    </source>
</reference>
<evidence type="ECO:0000256" key="1">
    <source>
        <dbReference type="ARBA" id="ARBA00004406"/>
    </source>
</evidence>
<dbReference type="Pfam" id="PF02845">
    <property type="entry name" value="CUE"/>
    <property type="match status" value="1"/>
</dbReference>
<dbReference type="Gene3D" id="1.10.8.10">
    <property type="entry name" value="DNA helicase RuvA subunit, C-terminal domain"/>
    <property type="match status" value="1"/>
</dbReference>
<evidence type="ECO:0000256" key="8">
    <source>
        <dbReference type="ARBA" id="ARBA00035713"/>
    </source>
</evidence>
<sequence length="419" mass="46412">METRGIEQMFDFQRLPSDGVILLLLLLYFPVGLCLMLLRIFIGVHVFLVSCALPDSFIRRFIVRVMCSVLGLHVRQNSPRLRDKNVKLYVCNHVTQFDHNIINLLTSCNTPLLEGASGFLCWARGFMELGTVAGSRAEVAETLRGYCSAPGAQPLLLFPEEDTTNGRAGLLKFSSWPFSMADSIQPVALMVKRPLLSVVSIRTISSLLLISLNAVCVFREMWLLPVTRQDGESHQEFGNRVQKLLATELGVVATQITKADKAEHIKRKRHTVPQATHSNLGARPRTVAQGFLGSSPGAEDPRVVRMAQQVKEVLPDIPLNVITRDLLQTNCVDATITNLLESTEQYLTEPAEGATSGPSRPIITTIPSVAASLPTLKPAAQSFGRSPVDRHMSLQDRKAALYEYARKRYIEKHGLDEDS</sequence>
<evidence type="ECO:0000256" key="5">
    <source>
        <dbReference type="ARBA" id="ARBA00023136"/>
    </source>
</evidence>
<keyword evidence="12" id="KW-1185">Reference proteome</keyword>
<dbReference type="AlphaFoldDB" id="A0A3B1KE08"/>
<protein>
    <recommendedName>
        <fullName evidence="7">Lipid droplet-regulating VLDL assembly factor AUP1</fullName>
    </recommendedName>
    <alternativeName>
        <fullName evidence="8">Ancient ubiquitous protein 1</fullName>
    </alternativeName>
</protein>
<dbReference type="PROSITE" id="PS51140">
    <property type="entry name" value="CUE"/>
    <property type="match status" value="1"/>
</dbReference>
<dbReference type="GO" id="GO:0005811">
    <property type="term" value="C:lipid droplet"/>
    <property type="evidence" value="ECO:0007669"/>
    <property type="project" value="UniProtKB-SubCell"/>
</dbReference>
<dbReference type="PANTHER" id="PTHR15486">
    <property type="entry name" value="ANCIENT UBIQUITOUS PROTEIN"/>
    <property type="match status" value="1"/>
</dbReference>